<dbReference type="SUPFAM" id="SSF55874">
    <property type="entry name" value="ATPase domain of HSP90 chaperone/DNA topoisomerase II/histidine kinase"/>
    <property type="match status" value="1"/>
</dbReference>
<dbReference type="Gene3D" id="3.30.565.10">
    <property type="entry name" value="Histidine kinase-like ATPase, C-terminal domain"/>
    <property type="match status" value="1"/>
</dbReference>
<dbReference type="EMBL" id="PDOE01000014">
    <property type="protein sequence ID" value="RKL65591.1"/>
    <property type="molecule type" value="Genomic_DNA"/>
</dbReference>
<dbReference type="GO" id="GO:0005524">
    <property type="term" value="F:ATP binding"/>
    <property type="evidence" value="ECO:0007669"/>
    <property type="project" value="UniProtKB-KW"/>
</dbReference>
<keyword evidence="3" id="KW-0597">Phosphoprotein</keyword>
<name>A0A3A9K5F3_9BACI</name>
<feature type="domain" description="PAC" evidence="13">
    <location>
        <begin position="345"/>
        <end position="396"/>
    </location>
</feature>
<dbReference type="Pfam" id="PF13426">
    <property type="entry name" value="PAS_9"/>
    <property type="match status" value="2"/>
</dbReference>
<keyword evidence="7" id="KW-0067">ATP-binding</keyword>
<dbReference type="Pfam" id="PF13188">
    <property type="entry name" value="PAS_8"/>
    <property type="match status" value="1"/>
</dbReference>
<dbReference type="SUPFAM" id="SSF47384">
    <property type="entry name" value="Homodimeric domain of signal transducing histidine kinase"/>
    <property type="match status" value="1"/>
</dbReference>
<dbReference type="InterPro" id="IPR000700">
    <property type="entry name" value="PAS-assoc_C"/>
</dbReference>
<dbReference type="AlphaFoldDB" id="A0A3A9K5F3"/>
<dbReference type="EC" id="2.7.13.3" evidence="2"/>
<dbReference type="GO" id="GO:0000155">
    <property type="term" value="F:phosphorelay sensor kinase activity"/>
    <property type="evidence" value="ECO:0007669"/>
    <property type="project" value="InterPro"/>
</dbReference>
<dbReference type="PROSITE" id="PS50112">
    <property type="entry name" value="PAS"/>
    <property type="match status" value="1"/>
</dbReference>
<protein>
    <recommendedName>
        <fullName evidence="2">histidine kinase</fullName>
        <ecNumber evidence="2">2.7.13.3</ecNumber>
    </recommendedName>
</protein>
<dbReference type="InterPro" id="IPR001610">
    <property type="entry name" value="PAC"/>
</dbReference>
<dbReference type="GO" id="GO:0030435">
    <property type="term" value="P:sporulation resulting in formation of a cellular spore"/>
    <property type="evidence" value="ECO:0007669"/>
    <property type="project" value="UniProtKB-KW"/>
</dbReference>
<evidence type="ECO:0000256" key="4">
    <source>
        <dbReference type="ARBA" id="ARBA00022679"/>
    </source>
</evidence>
<dbReference type="InterPro" id="IPR035965">
    <property type="entry name" value="PAS-like_dom_sf"/>
</dbReference>
<keyword evidence="5" id="KW-0547">Nucleotide-binding</keyword>
<proteinExistence type="predicted"/>
<sequence>MRGVNMKNIDKISGEKNNIFSLVDFSDDLSDVMTSFTVIFDNLSDAVICLNNKWDFTYINSAAESILQKNRESLIYKDIWMEFPSFVRTLLYEGYHDALMKNRPVEFDEYLAEYDSWWHIQAYPKNGSLIIIFQDITEKHVAMEVVEESYRTLFHKHPDAVCSADLDGNLLAINSAFKKLFPIDEKLLLGSDFRKFLPRGKKNVMEDLFDKAKTGKPNAIELNLTLEAGTPFYILLTAIPIIVQSNIIGVYGIVKDITNQRYNMEKYNEVSHMNKLILDSVDEGILGIDEQNNVVMWNDSAKNMTGYSKEELNIKHLNEMFHQNRDDKSIYPSEGEFPSGESVIRESEVTFFRKDDKPIIMDYVMTPMIYSNRTVGRVYTFRDITEKKKSEEILYQSEKLSAVGQLAAGIAHEIRNPLTSLKGFLQLIEKTGEGKKEYFDIMKSEFGRIEQILNELLILSKPQTTKNEICDLDGLLGHIVTLLNTQAIIKNIYITKDIMNTPLEIEGVSNQIKQVFINFIKNAIEAMDQGEITVKARKEDNFVVIEVIDEGCGIPKSLLSKVGEPFFTTKEKGTGLGLMVSYQIIEDHGGDINVKSEEGEGTTFTIRLPAYEKVYIKQ</sequence>
<dbReference type="InterPro" id="IPR036097">
    <property type="entry name" value="HisK_dim/P_sf"/>
</dbReference>
<keyword evidence="10" id="KW-1133">Transmembrane helix</keyword>
<evidence type="ECO:0000256" key="1">
    <source>
        <dbReference type="ARBA" id="ARBA00000085"/>
    </source>
</evidence>
<dbReference type="Pfam" id="PF00512">
    <property type="entry name" value="HisKA"/>
    <property type="match status" value="1"/>
</dbReference>
<keyword evidence="6" id="KW-0418">Kinase</keyword>
<dbReference type="PROSITE" id="PS50113">
    <property type="entry name" value="PAC"/>
    <property type="match status" value="2"/>
</dbReference>
<accession>A0A3A9K5F3</accession>
<evidence type="ECO:0000313" key="14">
    <source>
        <dbReference type="EMBL" id="RKL65591.1"/>
    </source>
</evidence>
<feature type="domain" description="PAS" evidence="12">
    <location>
        <begin position="277"/>
        <end position="324"/>
    </location>
</feature>
<evidence type="ECO:0000256" key="2">
    <source>
        <dbReference type="ARBA" id="ARBA00012438"/>
    </source>
</evidence>
<keyword evidence="10" id="KW-0812">Transmembrane</keyword>
<dbReference type="InterPro" id="IPR036890">
    <property type="entry name" value="HATPase_C_sf"/>
</dbReference>
<dbReference type="InterPro" id="IPR004358">
    <property type="entry name" value="Sig_transdc_His_kin-like_C"/>
</dbReference>
<dbReference type="NCBIfam" id="TIGR00229">
    <property type="entry name" value="sensory_box"/>
    <property type="match status" value="2"/>
</dbReference>
<dbReference type="Gene3D" id="1.10.287.130">
    <property type="match status" value="1"/>
</dbReference>
<dbReference type="PROSITE" id="PS50109">
    <property type="entry name" value="HIS_KIN"/>
    <property type="match status" value="1"/>
</dbReference>
<dbReference type="PANTHER" id="PTHR43065:SF34">
    <property type="entry name" value="SPORULATION KINASE A"/>
    <property type="match status" value="1"/>
</dbReference>
<dbReference type="InterPro" id="IPR003661">
    <property type="entry name" value="HisK_dim/P_dom"/>
</dbReference>
<evidence type="ECO:0000256" key="6">
    <source>
        <dbReference type="ARBA" id="ARBA00022777"/>
    </source>
</evidence>
<evidence type="ECO:0000256" key="10">
    <source>
        <dbReference type="SAM" id="Phobius"/>
    </source>
</evidence>
<organism evidence="14 15">
    <name type="scientific">Salipaludibacillus neizhouensis</name>
    <dbReference type="NCBI Taxonomy" id="885475"/>
    <lineage>
        <taxon>Bacteria</taxon>
        <taxon>Bacillati</taxon>
        <taxon>Bacillota</taxon>
        <taxon>Bacilli</taxon>
        <taxon>Bacillales</taxon>
        <taxon>Bacillaceae</taxon>
    </lineage>
</organism>
<keyword evidence="9" id="KW-0902">Two-component regulatory system</keyword>
<dbReference type="SMART" id="SM00091">
    <property type="entry name" value="PAS"/>
    <property type="match status" value="3"/>
</dbReference>
<feature type="transmembrane region" description="Helical" evidence="10">
    <location>
        <begin position="232"/>
        <end position="254"/>
    </location>
</feature>
<evidence type="ECO:0000259" key="12">
    <source>
        <dbReference type="PROSITE" id="PS50112"/>
    </source>
</evidence>
<dbReference type="OrthoDB" id="9815750at2"/>
<dbReference type="CDD" id="cd00130">
    <property type="entry name" value="PAS"/>
    <property type="match status" value="3"/>
</dbReference>
<evidence type="ECO:0000256" key="8">
    <source>
        <dbReference type="ARBA" id="ARBA00022969"/>
    </source>
</evidence>
<keyword evidence="10" id="KW-0472">Membrane</keyword>
<dbReference type="Gene3D" id="3.30.450.20">
    <property type="entry name" value="PAS domain"/>
    <property type="match status" value="3"/>
</dbReference>
<dbReference type="InterPro" id="IPR003594">
    <property type="entry name" value="HATPase_dom"/>
</dbReference>
<keyword evidence="8" id="KW-0749">Sporulation</keyword>
<dbReference type="PRINTS" id="PR00344">
    <property type="entry name" value="BCTRLSENSOR"/>
</dbReference>
<dbReference type="SMART" id="SM00387">
    <property type="entry name" value="HATPase_c"/>
    <property type="match status" value="1"/>
</dbReference>
<evidence type="ECO:0000256" key="5">
    <source>
        <dbReference type="ARBA" id="ARBA00022741"/>
    </source>
</evidence>
<dbReference type="SMART" id="SM00388">
    <property type="entry name" value="HisKA"/>
    <property type="match status" value="1"/>
</dbReference>
<gene>
    <name evidence="14" type="ORF">CR203_19920</name>
</gene>
<dbReference type="Proteomes" id="UP000281498">
    <property type="component" value="Unassembled WGS sequence"/>
</dbReference>
<keyword evidence="15" id="KW-1185">Reference proteome</keyword>
<dbReference type="SUPFAM" id="SSF55785">
    <property type="entry name" value="PYP-like sensor domain (PAS domain)"/>
    <property type="match status" value="3"/>
</dbReference>
<dbReference type="PANTHER" id="PTHR43065">
    <property type="entry name" value="SENSOR HISTIDINE KINASE"/>
    <property type="match status" value="1"/>
</dbReference>
<keyword evidence="4" id="KW-0808">Transferase</keyword>
<evidence type="ECO:0000256" key="7">
    <source>
        <dbReference type="ARBA" id="ARBA00022840"/>
    </source>
</evidence>
<evidence type="ECO:0000313" key="15">
    <source>
        <dbReference type="Proteomes" id="UP000281498"/>
    </source>
</evidence>
<evidence type="ECO:0000259" key="11">
    <source>
        <dbReference type="PROSITE" id="PS50109"/>
    </source>
</evidence>
<dbReference type="SMART" id="SM00086">
    <property type="entry name" value="PAC"/>
    <property type="match status" value="2"/>
</dbReference>
<dbReference type="InterPro" id="IPR000014">
    <property type="entry name" value="PAS"/>
</dbReference>
<reference evidence="14 15" key="1">
    <citation type="submission" date="2017-10" db="EMBL/GenBank/DDBJ databases">
        <title>Bacillus sp. nov., a halophilic bacterium isolated from a Keqin Lake.</title>
        <authorList>
            <person name="Wang H."/>
        </authorList>
    </citation>
    <scope>NUCLEOTIDE SEQUENCE [LARGE SCALE GENOMIC DNA]</scope>
    <source>
        <strain evidence="14 15">KCTC 13187</strain>
    </source>
</reference>
<feature type="domain" description="Histidine kinase" evidence="11">
    <location>
        <begin position="409"/>
        <end position="612"/>
    </location>
</feature>
<dbReference type="FunFam" id="1.10.287.130:FF:000040">
    <property type="entry name" value="PAS domain-containing sensor histidine kinase"/>
    <property type="match status" value="1"/>
</dbReference>
<dbReference type="InterPro" id="IPR005467">
    <property type="entry name" value="His_kinase_dom"/>
</dbReference>
<comment type="catalytic activity">
    <reaction evidence="1">
        <text>ATP + protein L-histidine = ADP + protein N-phospho-L-histidine.</text>
        <dbReference type="EC" id="2.7.13.3"/>
    </reaction>
</comment>
<dbReference type="Pfam" id="PF02518">
    <property type="entry name" value="HATPase_c"/>
    <property type="match status" value="1"/>
</dbReference>
<feature type="domain" description="PAC" evidence="13">
    <location>
        <begin position="218"/>
        <end position="269"/>
    </location>
</feature>
<dbReference type="CDD" id="cd00082">
    <property type="entry name" value="HisKA"/>
    <property type="match status" value="1"/>
</dbReference>
<evidence type="ECO:0000256" key="9">
    <source>
        <dbReference type="ARBA" id="ARBA00023012"/>
    </source>
</evidence>
<evidence type="ECO:0000259" key="13">
    <source>
        <dbReference type="PROSITE" id="PS50113"/>
    </source>
</evidence>
<comment type="caution">
    <text evidence="14">The sequence shown here is derived from an EMBL/GenBank/DDBJ whole genome shotgun (WGS) entry which is preliminary data.</text>
</comment>
<evidence type="ECO:0000256" key="3">
    <source>
        <dbReference type="ARBA" id="ARBA00022553"/>
    </source>
</evidence>